<keyword evidence="12" id="KW-1185">Reference proteome</keyword>
<reference evidence="11" key="1">
    <citation type="submission" date="2021-05" db="EMBL/GenBank/DDBJ databases">
        <title>The genome of the haptophyte Pavlova lutheri (Diacronema luteri, Pavlovales) - a model for lipid biosynthesis in eukaryotic algae.</title>
        <authorList>
            <person name="Hulatt C.J."/>
            <person name="Posewitz M.C."/>
        </authorList>
    </citation>
    <scope>NUCLEOTIDE SEQUENCE</scope>
    <source>
        <strain evidence="11">NIVA-4/92</strain>
    </source>
</reference>
<dbReference type="EC" id="4.6.1.12" evidence="4 8"/>
<organism evidence="11 12">
    <name type="scientific">Diacronema lutheri</name>
    <name type="common">Unicellular marine alga</name>
    <name type="synonym">Monochrysis lutheri</name>
    <dbReference type="NCBI Taxonomy" id="2081491"/>
    <lineage>
        <taxon>Eukaryota</taxon>
        <taxon>Haptista</taxon>
        <taxon>Haptophyta</taxon>
        <taxon>Pavlovophyceae</taxon>
        <taxon>Pavlovales</taxon>
        <taxon>Pavlovaceae</taxon>
        <taxon>Diacronema</taxon>
    </lineage>
</organism>
<dbReference type="GO" id="GO:0016114">
    <property type="term" value="P:terpenoid biosynthetic process"/>
    <property type="evidence" value="ECO:0007669"/>
    <property type="project" value="InterPro"/>
</dbReference>
<gene>
    <name evidence="11" type="ORF">KFE25_014077</name>
</gene>
<dbReference type="AlphaFoldDB" id="A0A8J5X6R4"/>
<dbReference type="GO" id="GO:0019288">
    <property type="term" value="P:isopentenyl diphosphate biosynthetic process, methylerythritol 4-phosphate pathway"/>
    <property type="evidence" value="ECO:0007669"/>
    <property type="project" value="UniProtKB-UniPathway"/>
</dbReference>
<evidence type="ECO:0000256" key="7">
    <source>
        <dbReference type="ARBA" id="ARBA00023239"/>
    </source>
</evidence>
<feature type="signal peptide" evidence="9">
    <location>
        <begin position="1"/>
        <end position="15"/>
    </location>
</feature>
<evidence type="ECO:0000256" key="4">
    <source>
        <dbReference type="ARBA" id="ARBA00012579"/>
    </source>
</evidence>
<dbReference type="OMA" id="LIHAIMD"/>
<keyword evidence="7 8" id="KW-0456">Lyase</keyword>
<evidence type="ECO:0000259" key="10">
    <source>
        <dbReference type="Pfam" id="PF02542"/>
    </source>
</evidence>
<proteinExistence type="inferred from homology"/>
<dbReference type="GO" id="GO:0046872">
    <property type="term" value="F:metal ion binding"/>
    <property type="evidence" value="ECO:0007669"/>
    <property type="project" value="UniProtKB-KW"/>
</dbReference>
<evidence type="ECO:0000256" key="8">
    <source>
        <dbReference type="RuleBase" id="RU004395"/>
    </source>
</evidence>
<comment type="caution">
    <text evidence="11">The sequence shown here is derived from an EMBL/GenBank/DDBJ whole genome shotgun (WGS) entry which is preliminary data.</text>
</comment>
<dbReference type="UniPathway" id="UPA00056">
    <property type="reaction ID" value="UER00095"/>
</dbReference>
<dbReference type="Proteomes" id="UP000751190">
    <property type="component" value="Unassembled WGS sequence"/>
</dbReference>
<sequence>MALAGACTWLALTAAPPAHVHVRGGYALRAAGAVGAPDALQWAEPPIRIGHGFDIHRMAPHDDPEVGGPVTIGGVVFRDFELGIVAHSDGDVIYHSIVDSIFGALTLPDIGQFFPDTDARWKGAASDVFMREAYRQMDLRGYRIGNVDVTLIAQAPRMIVKDHPLATAGEPFDHKRAMVDNIAQLLCCPTSRINVKARTHEKVDAVGEKRAVSCHVVAVLERRP</sequence>
<dbReference type="InterPro" id="IPR003526">
    <property type="entry name" value="MECDP_synthase"/>
</dbReference>
<feature type="chain" id="PRO_5035165732" description="2-C-methyl-D-erythritol 2,4-cyclodiphosphate synthase" evidence="9">
    <location>
        <begin position="16"/>
        <end position="224"/>
    </location>
</feature>
<dbReference type="PANTHER" id="PTHR43181">
    <property type="entry name" value="2-C-METHYL-D-ERYTHRITOL 2,4-CYCLODIPHOSPHATE SYNTHASE, CHLOROPLASTIC"/>
    <property type="match status" value="1"/>
</dbReference>
<evidence type="ECO:0000256" key="3">
    <source>
        <dbReference type="ARBA" id="ARBA00004709"/>
    </source>
</evidence>
<evidence type="ECO:0000256" key="5">
    <source>
        <dbReference type="ARBA" id="ARBA00022723"/>
    </source>
</evidence>
<protein>
    <recommendedName>
        <fullName evidence="4 8">2-C-methyl-D-erythritol 2,4-cyclodiphosphate synthase</fullName>
        <ecNumber evidence="4 8">4.6.1.12</ecNumber>
    </recommendedName>
</protein>
<keyword evidence="6 8" id="KW-0414">Isoprene biosynthesis</keyword>
<comment type="similarity">
    <text evidence="8">Belongs to the IspF family.</text>
</comment>
<dbReference type="Gene3D" id="3.30.1330.50">
    <property type="entry name" value="2-C-methyl-D-erythritol 2,4-cyclodiphosphate synthase"/>
    <property type="match status" value="1"/>
</dbReference>
<feature type="domain" description="2-C-methyl-D-erythritol 2,4-cyclodiphosphate synthase" evidence="10">
    <location>
        <begin position="47"/>
        <end position="220"/>
    </location>
</feature>
<keyword evidence="9" id="KW-0732">Signal</keyword>
<evidence type="ECO:0000256" key="6">
    <source>
        <dbReference type="ARBA" id="ARBA00023229"/>
    </source>
</evidence>
<dbReference type="InterPro" id="IPR020555">
    <property type="entry name" value="MECDP_synthase_CS"/>
</dbReference>
<dbReference type="PROSITE" id="PS01350">
    <property type="entry name" value="ISPF"/>
    <property type="match status" value="1"/>
</dbReference>
<dbReference type="GO" id="GO:0008685">
    <property type="term" value="F:2-C-methyl-D-erythritol 2,4-cyclodiphosphate synthase activity"/>
    <property type="evidence" value="ECO:0007669"/>
    <property type="project" value="UniProtKB-EC"/>
</dbReference>
<evidence type="ECO:0000256" key="1">
    <source>
        <dbReference type="ARBA" id="ARBA00000200"/>
    </source>
</evidence>
<keyword evidence="5" id="KW-0479">Metal-binding</keyword>
<dbReference type="NCBIfam" id="TIGR00151">
    <property type="entry name" value="ispF"/>
    <property type="match status" value="1"/>
</dbReference>
<dbReference type="SUPFAM" id="SSF69765">
    <property type="entry name" value="IpsF-like"/>
    <property type="match status" value="1"/>
</dbReference>
<dbReference type="CDD" id="cd00554">
    <property type="entry name" value="MECDP_synthase"/>
    <property type="match status" value="1"/>
</dbReference>
<dbReference type="OrthoDB" id="2015434at2759"/>
<accession>A0A8J5X6R4</accession>
<evidence type="ECO:0000256" key="9">
    <source>
        <dbReference type="SAM" id="SignalP"/>
    </source>
</evidence>
<evidence type="ECO:0000313" key="12">
    <source>
        <dbReference type="Proteomes" id="UP000751190"/>
    </source>
</evidence>
<dbReference type="EMBL" id="JAGTXO010000073">
    <property type="protein sequence ID" value="KAG8457348.1"/>
    <property type="molecule type" value="Genomic_DNA"/>
</dbReference>
<comment type="cofactor">
    <cofactor evidence="2">
        <name>a divalent metal cation</name>
        <dbReference type="ChEBI" id="CHEBI:60240"/>
    </cofactor>
</comment>
<name>A0A8J5X6R4_DIALT</name>
<comment type="catalytic activity">
    <reaction evidence="1 8">
        <text>4-CDP-2-C-methyl-D-erythritol 2-phosphate = 2-C-methyl-D-erythritol 2,4-cyclic diphosphate + CMP</text>
        <dbReference type="Rhea" id="RHEA:23864"/>
        <dbReference type="ChEBI" id="CHEBI:57919"/>
        <dbReference type="ChEBI" id="CHEBI:58483"/>
        <dbReference type="ChEBI" id="CHEBI:60377"/>
        <dbReference type="EC" id="4.6.1.12"/>
    </reaction>
</comment>
<evidence type="ECO:0000256" key="2">
    <source>
        <dbReference type="ARBA" id="ARBA00001968"/>
    </source>
</evidence>
<dbReference type="PANTHER" id="PTHR43181:SF1">
    <property type="entry name" value="2-C-METHYL-D-ERYTHRITOL 2,4-CYCLODIPHOSPHATE SYNTHASE, CHLOROPLASTIC"/>
    <property type="match status" value="1"/>
</dbReference>
<comment type="pathway">
    <text evidence="3">Isoprenoid biosynthesis; isopentenyl diphosphate biosynthesis via DXP pathway; isopentenyl diphosphate from 1-deoxy-D-xylulose 5-phosphate: step 4/6.</text>
</comment>
<dbReference type="Pfam" id="PF02542">
    <property type="entry name" value="YgbB"/>
    <property type="match status" value="1"/>
</dbReference>
<dbReference type="InterPro" id="IPR036571">
    <property type="entry name" value="MECDP_synthase_sf"/>
</dbReference>
<dbReference type="HAMAP" id="MF_00107">
    <property type="entry name" value="IspF"/>
    <property type="match status" value="1"/>
</dbReference>
<evidence type="ECO:0000313" key="11">
    <source>
        <dbReference type="EMBL" id="KAG8457348.1"/>
    </source>
</evidence>